<dbReference type="Proteomes" id="UP000789860">
    <property type="component" value="Unassembled WGS sequence"/>
</dbReference>
<protein>
    <submittedName>
        <fullName evidence="1">10805_t:CDS:1</fullName>
    </submittedName>
</protein>
<feature type="non-terminal residue" evidence="1">
    <location>
        <position position="1"/>
    </location>
</feature>
<comment type="caution">
    <text evidence="1">The sequence shown here is derived from an EMBL/GenBank/DDBJ whole genome shotgun (WGS) entry which is preliminary data.</text>
</comment>
<reference evidence="1" key="1">
    <citation type="submission" date="2021-06" db="EMBL/GenBank/DDBJ databases">
        <authorList>
            <person name="Kallberg Y."/>
            <person name="Tangrot J."/>
            <person name="Rosling A."/>
        </authorList>
    </citation>
    <scope>NUCLEOTIDE SEQUENCE</scope>
    <source>
        <strain evidence="1">AU212A</strain>
    </source>
</reference>
<dbReference type="EMBL" id="CAJVPM010020446">
    <property type="protein sequence ID" value="CAG8635006.1"/>
    <property type="molecule type" value="Genomic_DNA"/>
</dbReference>
<keyword evidence="2" id="KW-1185">Reference proteome</keyword>
<accession>A0ACA9N8U2</accession>
<name>A0ACA9N8U2_9GLOM</name>
<proteinExistence type="predicted"/>
<gene>
    <name evidence="1" type="ORF">SCALOS_LOCUS8107</name>
</gene>
<organism evidence="1 2">
    <name type="scientific">Scutellospora calospora</name>
    <dbReference type="NCBI Taxonomy" id="85575"/>
    <lineage>
        <taxon>Eukaryota</taxon>
        <taxon>Fungi</taxon>
        <taxon>Fungi incertae sedis</taxon>
        <taxon>Mucoromycota</taxon>
        <taxon>Glomeromycotina</taxon>
        <taxon>Glomeromycetes</taxon>
        <taxon>Diversisporales</taxon>
        <taxon>Gigasporaceae</taxon>
        <taxon>Scutellospora</taxon>
    </lineage>
</organism>
<evidence type="ECO:0000313" key="2">
    <source>
        <dbReference type="Proteomes" id="UP000789860"/>
    </source>
</evidence>
<sequence>KEYCVLSIVLEPSDCWFRVKSGISAKDVAFTRCLFRIAQRNS</sequence>
<feature type="non-terminal residue" evidence="1">
    <location>
        <position position="42"/>
    </location>
</feature>
<evidence type="ECO:0000313" key="1">
    <source>
        <dbReference type="EMBL" id="CAG8635006.1"/>
    </source>
</evidence>